<dbReference type="RefSeq" id="WP_032552584.1">
    <property type="nucleotide sequence ID" value="NZ_JFFR01000027.1"/>
</dbReference>
<dbReference type="GO" id="GO:0015499">
    <property type="term" value="F:formate transmembrane transporter activity"/>
    <property type="evidence" value="ECO:0007669"/>
    <property type="project" value="UniProtKB-UniRule"/>
</dbReference>
<keyword evidence="2 8" id="KW-0812">Transmembrane</keyword>
<accession>A0A066USY2</accession>
<dbReference type="InterPro" id="IPR024002">
    <property type="entry name" value="For/NO2_transpt_CS"/>
</dbReference>
<reference evidence="10 11" key="1">
    <citation type="submission" date="2014-02" db="EMBL/GenBank/DDBJ databases">
        <title>Vibrio fortis Dalian14 Genome Sequencing.</title>
        <authorList>
            <person name="Wang Y."/>
            <person name="Song L."/>
            <person name="Liu G."/>
            <person name="Ding J."/>
        </authorList>
    </citation>
    <scope>NUCLEOTIDE SEQUENCE [LARGE SCALE GENOMIC DNA]</scope>
    <source>
        <strain evidence="10 11">Dalian14</strain>
    </source>
</reference>
<feature type="transmembrane region" description="Helical" evidence="8">
    <location>
        <begin position="162"/>
        <end position="185"/>
    </location>
</feature>
<dbReference type="NCBIfam" id="TIGR04060">
    <property type="entry name" value="formate_focA"/>
    <property type="match status" value="1"/>
</dbReference>
<feature type="transmembrane region" description="Helical" evidence="8">
    <location>
        <begin position="119"/>
        <end position="142"/>
    </location>
</feature>
<keyword evidence="11" id="KW-1185">Reference proteome</keyword>
<feature type="transmembrane region" description="Helical" evidence="8">
    <location>
        <begin position="36"/>
        <end position="55"/>
    </location>
</feature>
<dbReference type="PROSITE" id="PS51371">
    <property type="entry name" value="CBS"/>
    <property type="match status" value="2"/>
</dbReference>
<dbReference type="InterPro" id="IPR023271">
    <property type="entry name" value="Aquaporin-like"/>
</dbReference>
<dbReference type="PROSITE" id="PS01005">
    <property type="entry name" value="FORMATE_NITRITE_TP_1"/>
    <property type="match status" value="1"/>
</dbReference>
<proteinExistence type="inferred from homology"/>
<evidence type="ECO:0000256" key="7">
    <source>
        <dbReference type="PROSITE-ProRule" id="PRU00703"/>
    </source>
</evidence>
<keyword evidence="7" id="KW-0129">CBS domain</keyword>
<dbReference type="PANTHER" id="PTHR30520:SF6">
    <property type="entry name" value="FORMATE_NITRATE FAMILY TRANSPORTER (EUROFUNG)"/>
    <property type="match status" value="1"/>
</dbReference>
<evidence type="ECO:0000256" key="3">
    <source>
        <dbReference type="ARBA" id="ARBA00022989"/>
    </source>
</evidence>
<organism evidence="10 11">
    <name type="scientific">Vibrio fortis</name>
    <dbReference type="NCBI Taxonomy" id="212667"/>
    <lineage>
        <taxon>Bacteria</taxon>
        <taxon>Pseudomonadati</taxon>
        <taxon>Pseudomonadota</taxon>
        <taxon>Gammaproteobacteria</taxon>
        <taxon>Vibrionales</taxon>
        <taxon>Vibrionaceae</taxon>
        <taxon>Vibrio</taxon>
    </lineage>
</organism>
<feature type="transmembrane region" description="Helical" evidence="8">
    <location>
        <begin position="197"/>
        <end position="225"/>
    </location>
</feature>
<dbReference type="Gene3D" id="1.20.1080.10">
    <property type="entry name" value="Glycerol uptake facilitator protein"/>
    <property type="match status" value="1"/>
</dbReference>
<dbReference type="STRING" id="212667.VFDL14_20185"/>
<dbReference type="Pfam" id="PF01226">
    <property type="entry name" value="Form_Nir_trans"/>
    <property type="match status" value="1"/>
</dbReference>
<dbReference type="OrthoDB" id="9786493at2"/>
<keyword evidence="3 8" id="KW-1133">Transmembrane helix</keyword>
<gene>
    <name evidence="10" type="ORF">VFDL14_20185</name>
</gene>
<evidence type="ECO:0000313" key="11">
    <source>
        <dbReference type="Proteomes" id="UP000027219"/>
    </source>
</evidence>
<dbReference type="Pfam" id="PF00571">
    <property type="entry name" value="CBS"/>
    <property type="match status" value="1"/>
</dbReference>
<dbReference type="InterPro" id="IPR046342">
    <property type="entry name" value="CBS_dom_sf"/>
</dbReference>
<dbReference type="GO" id="GO:0005886">
    <property type="term" value="C:plasma membrane"/>
    <property type="evidence" value="ECO:0007669"/>
    <property type="project" value="UniProtKB-UniRule"/>
</dbReference>
<evidence type="ECO:0000259" key="9">
    <source>
        <dbReference type="PROSITE" id="PS51371"/>
    </source>
</evidence>
<protein>
    <recommendedName>
        <fullName evidence="6">Formate transporter FocA</fullName>
    </recommendedName>
</protein>
<dbReference type="Gene3D" id="3.10.580.10">
    <property type="entry name" value="CBS-domain"/>
    <property type="match status" value="1"/>
</dbReference>
<dbReference type="AlphaFoldDB" id="A0A066USY2"/>
<feature type="transmembrane region" description="Helical" evidence="8">
    <location>
        <begin position="257"/>
        <end position="279"/>
    </location>
</feature>
<sequence length="483" mass="52092">MATSTSDNHQLFSPTEMMAEAEKFALSKANKTSSMTMSLAIMAGAFIGLAFLFYITVTTGSADAGWGLSRLAGGLAFSMGLILIVICGGELFTSSVLSSISWANKQITFGKMLSIWGKVYVGNFIGAMFLLALVSAAGLYQLDGGQWGLNALNIAQHKLHHSPIQAFALGVLCNLLVCLAIWLTFSSANAMTKAMMTVLPVAMFVSTGFEHCVANMFMVPLGIVIQNFAPESFWTQIGMTSTQYADLNVMQFVTANLLPVTLGNIVGGSVLVGLANWSIYRRPQLKAAKITAITQATQITSVKETTMNTNTIIKTIMNTSPTTLSVEMPTAVAIDTLLDAQQVSAPVCDLEGRLVGVFSIHDVMVDLWCQDYIPTAGQKVVDLMSRDVVAIDANDKLVDVAEFLCIDKEQLYPTSSMGIATRFTTLSLEERAKAMKVSQPHMLPVLENGTMVGVLTRAEVMQALRPIYGDRLNVVKETELETA</sequence>
<feature type="domain" description="CBS" evidence="9">
    <location>
        <begin position="317"/>
        <end position="375"/>
    </location>
</feature>
<dbReference type="InterPro" id="IPR000644">
    <property type="entry name" value="CBS_dom"/>
</dbReference>
<evidence type="ECO:0000256" key="1">
    <source>
        <dbReference type="ARBA" id="ARBA00004141"/>
    </source>
</evidence>
<dbReference type="NCBIfam" id="TIGR00790">
    <property type="entry name" value="fnt"/>
    <property type="match status" value="1"/>
</dbReference>
<evidence type="ECO:0000313" key="10">
    <source>
        <dbReference type="EMBL" id="KDN27224.1"/>
    </source>
</evidence>
<evidence type="ECO:0000256" key="5">
    <source>
        <dbReference type="ARBA" id="ARBA00049660"/>
    </source>
</evidence>
<name>A0A066USY2_9VIBR</name>
<dbReference type="InterPro" id="IPR000292">
    <property type="entry name" value="For/NO2_transpt"/>
</dbReference>
<feature type="domain" description="CBS" evidence="9">
    <location>
        <begin position="413"/>
        <end position="472"/>
    </location>
</feature>
<evidence type="ECO:0000256" key="8">
    <source>
        <dbReference type="SAM" id="Phobius"/>
    </source>
</evidence>
<dbReference type="PANTHER" id="PTHR30520">
    <property type="entry name" value="FORMATE TRANSPORTER-RELATED"/>
    <property type="match status" value="1"/>
</dbReference>
<feature type="transmembrane region" description="Helical" evidence="8">
    <location>
        <begin position="75"/>
        <end position="98"/>
    </location>
</feature>
<evidence type="ECO:0000256" key="2">
    <source>
        <dbReference type="ARBA" id="ARBA00022692"/>
    </source>
</evidence>
<comment type="caution">
    <text evidence="10">The sequence shown here is derived from an EMBL/GenBank/DDBJ whole genome shotgun (WGS) entry which is preliminary data.</text>
</comment>
<comment type="subcellular location">
    <subcellularLocation>
        <location evidence="1">Membrane</location>
        <topology evidence="1">Multi-pass membrane protein</topology>
    </subcellularLocation>
</comment>
<dbReference type="Proteomes" id="UP000027219">
    <property type="component" value="Unassembled WGS sequence"/>
</dbReference>
<dbReference type="SUPFAM" id="SSF54631">
    <property type="entry name" value="CBS-domain pair"/>
    <property type="match status" value="1"/>
</dbReference>
<dbReference type="InterPro" id="IPR023999">
    <property type="entry name" value="Formate_transptr_FocA"/>
</dbReference>
<comment type="similarity">
    <text evidence="5">Belongs to the FNT transporter (TC 1.A.16) family.</text>
</comment>
<evidence type="ECO:0000256" key="6">
    <source>
        <dbReference type="NCBIfam" id="TIGR04060"/>
    </source>
</evidence>
<evidence type="ECO:0000256" key="4">
    <source>
        <dbReference type="ARBA" id="ARBA00023136"/>
    </source>
</evidence>
<dbReference type="PROSITE" id="PS01006">
    <property type="entry name" value="FORMATE_NITRITE_TP_2"/>
    <property type="match status" value="1"/>
</dbReference>
<keyword evidence="4 8" id="KW-0472">Membrane</keyword>
<dbReference type="EMBL" id="JFFR01000027">
    <property type="protein sequence ID" value="KDN27224.1"/>
    <property type="molecule type" value="Genomic_DNA"/>
</dbReference>